<accession>A0A2Z4Y622</accession>
<proteinExistence type="predicted"/>
<name>A0A2Z4Y622_SUMC1</name>
<dbReference type="NCBIfam" id="TIGR01549">
    <property type="entry name" value="HAD-SF-IA-v1"/>
    <property type="match status" value="1"/>
</dbReference>
<dbReference type="InterPro" id="IPR041492">
    <property type="entry name" value="HAD_2"/>
</dbReference>
<dbReference type="InterPro" id="IPR023214">
    <property type="entry name" value="HAD_sf"/>
</dbReference>
<sequence>MKHIREVEFIFFDVGNIFVSDDPAAAYLYRRLYEEMGGEARLSPEEFFALRDEHVSRGGNLWSFVKSILPAEIYAEWRAAARRSLFEQWEQYAPPIPQMPELVPQLAQHYRLGLIANQPVQVEPLLRKRGLWEYFEVTAISEALGIEKPDARIFQWALEQASIPPTRALMVGDRIDNDVVPAKRLGMKTIWLSLDFDLRGWTPTDAFERAYAESVRRHCVTTVGPANESEQPDAVARSAHELRTLLLPRTVVPERV</sequence>
<dbReference type="SFLD" id="SFLDS00003">
    <property type="entry name" value="Haloacid_Dehalogenase"/>
    <property type="match status" value="1"/>
</dbReference>
<reference evidence="2 3" key="1">
    <citation type="submission" date="2018-05" db="EMBL/GenBank/DDBJ databases">
        <title>A metagenomic window into the 2 km-deep terrestrial subsurface aquifer revealed taxonomically and functionally diverse microbial community comprising novel uncultured bacterial lineages.</title>
        <authorList>
            <person name="Kadnikov V.V."/>
            <person name="Mardanov A.V."/>
            <person name="Beletsky A.V."/>
            <person name="Banks D."/>
            <person name="Pimenov N.V."/>
            <person name="Frank Y.A."/>
            <person name="Karnachuk O.V."/>
            <person name="Ravin N.V."/>
        </authorList>
    </citation>
    <scope>NUCLEOTIDE SEQUENCE [LARGE SCALE GENOMIC DNA]</scope>
    <source>
        <strain evidence="2">BY</strain>
    </source>
</reference>
<dbReference type="SFLD" id="SFLDG01129">
    <property type="entry name" value="C1.5:_HAD__Beta-PGM__Phosphata"/>
    <property type="match status" value="1"/>
</dbReference>
<dbReference type="EMBL" id="CP030759">
    <property type="protein sequence ID" value="AXA36406.1"/>
    <property type="molecule type" value="Genomic_DNA"/>
</dbReference>
<dbReference type="InterPro" id="IPR036412">
    <property type="entry name" value="HAD-like_sf"/>
</dbReference>
<dbReference type="PANTHER" id="PTHR43316">
    <property type="entry name" value="HYDROLASE, HALOACID DELAHOGENASE-RELATED"/>
    <property type="match status" value="1"/>
</dbReference>
<dbReference type="InterPro" id="IPR006439">
    <property type="entry name" value="HAD-SF_hydro_IA"/>
</dbReference>
<evidence type="ECO:0000313" key="3">
    <source>
        <dbReference type="Proteomes" id="UP000262583"/>
    </source>
</evidence>
<evidence type="ECO:0000313" key="2">
    <source>
        <dbReference type="EMBL" id="AXA36406.1"/>
    </source>
</evidence>
<dbReference type="InterPro" id="IPR051540">
    <property type="entry name" value="S-2-haloacid_dehalogenase"/>
</dbReference>
<dbReference type="AlphaFoldDB" id="A0A2Z4Y622"/>
<organism evidence="2 3">
    <name type="scientific">Sumerlaea chitinivorans</name>
    <dbReference type="NCBI Taxonomy" id="2250252"/>
    <lineage>
        <taxon>Bacteria</taxon>
        <taxon>Candidatus Sumerlaeota</taxon>
        <taxon>Candidatus Sumerlaeia</taxon>
        <taxon>Candidatus Sumerlaeales</taxon>
        <taxon>Candidatus Sumerlaeaceae</taxon>
        <taxon>Candidatus Sumerlaea</taxon>
    </lineage>
</organism>
<dbReference type="Proteomes" id="UP000262583">
    <property type="component" value="Chromosome"/>
</dbReference>
<protein>
    <submittedName>
        <fullName evidence="2">5'-nucleotidase YjjG</fullName>
    </submittedName>
</protein>
<dbReference type="GO" id="GO:0016787">
    <property type="term" value="F:hydrolase activity"/>
    <property type="evidence" value="ECO:0007669"/>
    <property type="project" value="UniProtKB-KW"/>
</dbReference>
<dbReference type="Gene3D" id="3.40.50.1000">
    <property type="entry name" value="HAD superfamily/HAD-like"/>
    <property type="match status" value="1"/>
</dbReference>
<dbReference type="SUPFAM" id="SSF56784">
    <property type="entry name" value="HAD-like"/>
    <property type="match status" value="1"/>
</dbReference>
<dbReference type="KEGG" id="schv:BRCON_1629"/>
<evidence type="ECO:0000256" key="1">
    <source>
        <dbReference type="ARBA" id="ARBA00022801"/>
    </source>
</evidence>
<dbReference type="PANTHER" id="PTHR43316:SF3">
    <property type="entry name" value="HALOACID DEHALOGENASE, TYPE II (AFU_ORTHOLOGUE AFUA_2G07750)-RELATED"/>
    <property type="match status" value="1"/>
</dbReference>
<dbReference type="Pfam" id="PF13419">
    <property type="entry name" value="HAD_2"/>
    <property type="match status" value="1"/>
</dbReference>
<keyword evidence="1" id="KW-0378">Hydrolase</keyword>
<gene>
    <name evidence="2" type="ORF">BRCON_1629</name>
</gene>